<dbReference type="EMBL" id="FRBT01000005">
    <property type="protein sequence ID" value="SHM38473.1"/>
    <property type="molecule type" value="Genomic_DNA"/>
</dbReference>
<dbReference type="InterPro" id="IPR012910">
    <property type="entry name" value="Plug_dom"/>
</dbReference>
<feature type="domain" description="TonB-dependent receptor-like beta-barrel" evidence="14">
    <location>
        <begin position="393"/>
        <end position="765"/>
    </location>
</feature>
<evidence type="ECO:0000256" key="6">
    <source>
        <dbReference type="ARBA" id="ARBA00023004"/>
    </source>
</evidence>
<evidence type="ECO:0000256" key="3">
    <source>
        <dbReference type="ARBA" id="ARBA00022452"/>
    </source>
</evidence>
<dbReference type="GO" id="GO:0006826">
    <property type="term" value="P:iron ion transport"/>
    <property type="evidence" value="ECO:0007669"/>
    <property type="project" value="UniProtKB-KW"/>
</dbReference>
<evidence type="ECO:0000256" key="8">
    <source>
        <dbReference type="ARBA" id="ARBA00023077"/>
    </source>
</evidence>
<dbReference type="RefSeq" id="WP_068842672.1">
    <property type="nucleotide sequence ID" value="NZ_FRBT01000005.1"/>
</dbReference>
<evidence type="ECO:0000256" key="2">
    <source>
        <dbReference type="ARBA" id="ARBA00022448"/>
    </source>
</evidence>
<reference evidence="17" key="1">
    <citation type="submission" date="2016-11" db="EMBL/GenBank/DDBJ databases">
        <authorList>
            <person name="Varghese N."/>
            <person name="Submissions S."/>
        </authorList>
    </citation>
    <scope>NUCLEOTIDE SEQUENCE [LARGE SCALE GENOMIC DNA]</scope>
    <source>
        <strain evidence="17">DSM 24724</strain>
    </source>
</reference>
<evidence type="ECO:0000256" key="5">
    <source>
        <dbReference type="ARBA" id="ARBA00022692"/>
    </source>
</evidence>
<keyword evidence="13" id="KW-0732">Signal</keyword>
<dbReference type="Gene3D" id="2.60.40.1120">
    <property type="entry name" value="Carboxypeptidase-like, regulatory domain"/>
    <property type="match status" value="1"/>
</dbReference>
<keyword evidence="2 11" id="KW-0813">Transport</keyword>
<dbReference type="GO" id="GO:0009279">
    <property type="term" value="C:cell outer membrane"/>
    <property type="evidence" value="ECO:0007669"/>
    <property type="project" value="UniProtKB-SubCell"/>
</dbReference>
<evidence type="ECO:0000256" key="12">
    <source>
        <dbReference type="RuleBase" id="RU003357"/>
    </source>
</evidence>
<feature type="chain" id="PRO_5009926883" evidence="13">
    <location>
        <begin position="20"/>
        <end position="1012"/>
    </location>
</feature>
<dbReference type="InterPro" id="IPR039426">
    <property type="entry name" value="TonB-dep_rcpt-like"/>
</dbReference>
<evidence type="ECO:0000256" key="4">
    <source>
        <dbReference type="ARBA" id="ARBA00022496"/>
    </source>
</evidence>
<dbReference type="STRING" id="946677.SAMN05444484_105361"/>
<dbReference type="Gene3D" id="2.40.170.20">
    <property type="entry name" value="TonB-dependent receptor, beta-barrel domain"/>
    <property type="match status" value="1"/>
</dbReference>
<dbReference type="Pfam" id="PF00593">
    <property type="entry name" value="TonB_dep_Rec_b-barrel"/>
    <property type="match status" value="1"/>
</dbReference>
<dbReference type="AlphaFoldDB" id="A0A1M7ICZ5"/>
<evidence type="ECO:0000256" key="1">
    <source>
        <dbReference type="ARBA" id="ARBA00004571"/>
    </source>
</evidence>
<dbReference type="InterPro" id="IPR000531">
    <property type="entry name" value="Beta-barrel_TonB"/>
</dbReference>
<evidence type="ECO:0000256" key="11">
    <source>
        <dbReference type="PROSITE-ProRule" id="PRU01360"/>
    </source>
</evidence>
<dbReference type="Pfam" id="PF07715">
    <property type="entry name" value="Plug"/>
    <property type="match status" value="1"/>
</dbReference>
<dbReference type="Pfam" id="PF13715">
    <property type="entry name" value="CarbopepD_reg_2"/>
    <property type="match status" value="1"/>
</dbReference>
<keyword evidence="9 11" id="KW-0472">Membrane</keyword>
<dbReference type="InterPro" id="IPR037066">
    <property type="entry name" value="Plug_dom_sf"/>
</dbReference>
<dbReference type="Proteomes" id="UP000184028">
    <property type="component" value="Unassembled WGS sequence"/>
</dbReference>
<keyword evidence="17" id="KW-1185">Reference proteome</keyword>
<keyword evidence="6" id="KW-0408">Iron</keyword>
<keyword evidence="5 11" id="KW-0812">Transmembrane</keyword>
<dbReference type="PANTHER" id="PTHR32552">
    <property type="entry name" value="FERRICHROME IRON RECEPTOR-RELATED"/>
    <property type="match status" value="1"/>
</dbReference>
<dbReference type="SUPFAM" id="SSF49464">
    <property type="entry name" value="Carboxypeptidase regulatory domain-like"/>
    <property type="match status" value="1"/>
</dbReference>
<dbReference type="Gene3D" id="2.170.130.10">
    <property type="entry name" value="TonB-dependent receptor, plug domain"/>
    <property type="match status" value="1"/>
</dbReference>
<organism evidence="16 17">
    <name type="scientific">Flavobacterium chilense</name>
    <dbReference type="NCBI Taxonomy" id="946677"/>
    <lineage>
        <taxon>Bacteria</taxon>
        <taxon>Pseudomonadati</taxon>
        <taxon>Bacteroidota</taxon>
        <taxon>Flavobacteriia</taxon>
        <taxon>Flavobacteriales</taxon>
        <taxon>Flavobacteriaceae</taxon>
        <taxon>Flavobacterium</taxon>
    </lineage>
</organism>
<sequence length="1012" mass="108745">MKKIFLIFMIVFTAQVSLAQVKNIKGVITDSDGMPLPGASVAVQGGQKGSTTDFDGLYSIEAQKGQTLVFTYVGLETQKIVVGDAATINVKMVTAASNALSEVVVTSLGLKRSKKTLTYAAQEVKGEEVTRVKDANLMNSLSGKVAGLIVGKSSAGAGGAVKVTIRGNSSATNNQPLYVVDGIPLLNSNSAQANQVFGDTAGGNRDGGDAISMMNPDDIESMTVLKGASAAALYGSQGANGVILITTKKGKEGKVTATYNASVFVDNVVSLPKFQTSYGADPASDKSWGAAKQSPDHVKGFYNTGVTMINSIAVNGGNEKMSTSLTYANTNVDGIIPTNEFKKNNIALRQSAKLFDDKITIDASLSYAEQKITNKPTNGLYFNPLTGVYLFPRGNDFNDYYTNFEQFDAARNLMTQRWPSATADIIQNPGWILNRNASIDKNQSLITSAAVTYKANNWLSVKARGGYNRLYNTFDKKMYAGTNETLAPATGRYIYSDSESSQLYGDLIATINTKFTEDFSFSANIGTSVTKSTINDAYVSDSGQKNGLVNANWFNTGNFVSAERNAHTIGGKKEVQSVFASATFGYKDMVYLDVTGRNDWSSTLVNTDNISFFYPSVGLSAILSQMVTMPEAISYAKVRASYAQVGNDVNAFLTSPVNTLVGGIVTAPIVGPKPGTSLKPEMQNSYEFGTEWRFLNNRIGFDFTYYRNETKNQLITAPAPIPNTTGFTNYAFNAGSIENKGFEITVSGKAIANDNFSWDLGLNFASNKNTVLDLGTGANGDVNKVILTNGDPNSYRYILEVGKPFGEIQGKNIVRNAQGQILLDAAGRIQKTDWVDLGSSNPDFMLGFSNSFKYKKIFLNVLIDGRFGGNVMSMTEAMLDSYGVSKASGDARDAGGVKINAVDTNGNAVTSMKAQDYYSQVGDRAGATGEYMYKATNVKLGELSLGYTFDFSKETIFKTVNVSLVGKNLFFFYKDAPFDPNVTLSSGEGLQGVDIFGMPSTRSIGVNLNLTF</sequence>
<evidence type="ECO:0000259" key="15">
    <source>
        <dbReference type="Pfam" id="PF07715"/>
    </source>
</evidence>
<feature type="signal peptide" evidence="13">
    <location>
        <begin position="1"/>
        <end position="19"/>
    </location>
</feature>
<dbReference type="PANTHER" id="PTHR32552:SF81">
    <property type="entry name" value="TONB-DEPENDENT OUTER MEMBRANE RECEPTOR"/>
    <property type="match status" value="1"/>
</dbReference>
<keyword evidence="8 12" id="KW-0798">TonB box</keyword>
<dbReference type="SUPFAM" id="SSF56935">
    <property type="entry name" value="Porins"/>
    <property type="match status" value="1"/>
</dbReference>
<keyword evidence="7" id="KW-0406">Ion transport</keyword>
<evidence type="ECO:0000259" key="14">
    <source>
        <dbReference type="Pfam" id="PF00593"/>
    </source>
</evidence>
<evidence type="ECO:0000313" key="16">
    <source>
        <dbReference type="EMBL" id="SHM38473.1"/>
    </source>
</evidence>
<name>A0A1M7ICZ5_9FLAO</name>
<evidence type="ECO:0000256" key="13">
    <source>
        <dbReference type="SAM" id="SignalP"/>
    </source>
</evidence>
<dbReference type="InterPro" id="IPR036942">
    <property type="entry name" value="Beta-barrel_TonB_sf"/>
</dbReference>
<dbReference type="InterPro" id="IPR023996">
    <property type="entry name" value="TonB-dep_OMP_SusC/RagA"/>
</dbReference>
<evidence type="ECO:0000256" key="7">
    <source>
        <dbReference type="ARBA" id="ARBA00023065"/>
    </source>
</evidence>
<dbReference type="InterPro" id="IPR008969">
    <property type="entry name" value="CarboxyPept-like_regulatory"/>
</dbReference>
<keyword evidence="3 11" id="KW-1134">Transmembrane beta strand</keyword>
<evidence type="ECO:0000256" key="10">
    <source>
        <dbReference type="ARBA" id="ARBA00023237"/>
    </source>
</evidence>
<accession>A0A1M7ICZ5</accession>
<keyword evidence="10 11" id="KW-0998">Cell outer membrane</keyword>
<dbReference type="PROSITE" id="PS52016">
    <property type="entry name" value="TONB_DEPENDENT_REC_3"/>
    <property type="match status" value="1"/>
</dbReference>
<proteinExistence type="inferred from homology"/>
<dbReference type="OrthoDB" id="9768177at2"/>
<gene>
    <name evidence="16" type="ORF">SAMN05444484_105361</name>
</gene>
<evidence type="ECO:0000313" key="17">
    <source>
        <dbReference type="Proteomes" id="UP000184028"/>
    </source>
</evidence>
<comment type="subcellular location">
    <subcellularLocation>
        <location evidence="1 11">Cell outer membrane</location>
        <topology evidence="1 11">Multi-pass membrane protein</topology>
    </subcellularLocation>
</comment>
<feature type="domain" description="TonB-dependent receptor plug" evidence="15">
    <location>
        <begin position="114"/>
        <end position="242"/>
    </location>
</feature>
<dbReference type="NCBIfam" id="TIGR04056">
    <property type="entry name" value="OMP_RagA_SusC"/>
    <property type="match status" value="1"/>
</dbReference>
<dbReference type="NCBIfam" id="TIGR04057">
    <property type="entry name" value="SusC_RagA_signa"/>
    <property type="match status" value="1"/>
</dbReference>
<dbReference type="InterPro" id="IPR023997">
    <property type="entry name" value="TonB-dep_OMP_SusC/RagA_CS"/>
</dbReference>
<evidence type="ECO:0000256" key="9">
    <source>
        <dbReference type="ARBA" id="ARBA00023136"/>
    </source>
</evidence>
<keyword evidence="4" id="KW-0410">Iron transport</keyword>
<protein>
    <submittedName>
        <fullName evidence="16">TonB-linked outer membrane protein, SusC/RagA family</fullName>
    </submittedName>
</protein>
<comment type="similarity">
    <text evidence="11 12">Belongs to the TonB-dependent receptor family.</text>
</comment>